<dbReference type="InterPro" id="IPR036188">
    <property type="entry name" value="FAD/NAD-bd_sf"/>
</dbReference>
<dbReference type="SUPFAM" id="SSF51905">
    <property type="entry name" value="FAD/NAD(P)-binding domain"/>
    <property type="match status" value="2"/>
</dbReference>
<gene>
    <name evidence="7" type="ORF">GEV47_02880</name>
</gene>
<comment type="cofactor">
    <cofactor evidence="1">
        <name>FAD</name>
        <dbReference type="ChEBI" id="CHEBI:57692"/>
    </cofactor>
</comment>
<keyword evidence="4" id="KW-0560">Oxidoreductase</keyword>
<dbReference type="InterPro" id="IPR050446">
    <property type="entry name" value="FAD-oxidoreductase/Apoptosis"/>
</dbReference>
<dbReference type="PANTHER" id="PTHR43557">
    <property type="entry name" value="APOPTOSIS-INDUCING FACTOR 1"/>
    <property type="match status" value="1"/>
</dbReference>
<evidence type="ECO:0000259" key="6">
    <source>
        <dbReference type="Pfam" id="PF14759"/>
    </source>
</evidence>
<dbReference type="Proteomes" id="UP000451565">
    <property type="component" value="Unassembled WGS sequence"/>
</dbReference>
<dbReference type="InterPro" id="IPR016156">
    <property type="entry name" value="FAD/NAD-linked_Rdtase_dimer_sf"/>
</dbReference>
<feature type="domain" description="Reductase C-terminal" evidence="6">
    <location>
        <begin position="322"/>
        <end position="403"/>
    </location>
</feature>
<keyword evidence="8" id="KW-1185">Reference proteome</keyword>
<feature type="domain" description="FAD/NAD(P)-binding" evidence="5">
    <location>
        <begin position="6"/>
        <end position="303"/>
    </location>
</feature>
<dbReference type="OrthoDB" id="9769238at2"/>
<evidence type="ECO:0000256" key="4">
    <source>
        <dbReference type="ARBA" id="ARBA00023002"/>
    </source>
</evidence>
<organism evidence="7 8">
    <name type="scientific">Glaciimonas soli</name>
    <dbReference type="NCBI Taxonomy" id="2590999"/>
    <lineage>
        <taxon>Bacteria</taxon>
        <taxon>Pseudomonadati</taxon>
        <taxon>Pseudomonadota</taxon>
        <taxon>Betaproteobacteria</taxon>
        <taxon>Burkholderiales</taxon>
        <taxon>Oxalobacteraceae</taxon>
        <taxon>Glaciimonas</taxon>
    </lineage>
</organism>
<dbReference type="PANTHER" id="PTHR43557:SF2">
    <property type="entry name" value="RIESKE DOMAIN-CONTAINING PROTEIN-RELATED"/>
    <property type="match status" value="1"/>
</dbReference>
<dbReference type="Gene3D" id="3.30.390.30">
    <property type="match status" value="1"/>
</dbReference>
<evidence type="ECO:0000313" key="8">
    <source>
        <dbReference type="Proteomes" id="UP000451565"/>
    </source>
</evidence>
<accession>A0A843YL15</accession>
<dbReference type="PRINTS" id="PR00368">
    <property type="entry name" value="FADPNR"/>
</dbReference>
<evidence type="ECO:0000256" key="3">
    <source>
        <dbReference type="ARBA" id="ARBA00022827"/>
    </source>
</evidence>
<keyword evidence="3" id="KW-0274">FAD</keyword>
<dbReference type="Pfam" id="PF14759">
    <property type="entry name" value="Reductase_C"/>
    <property type="match status" value="1"/>
</dbReference>
<evidence type="ECO:0000256" key="2">
    <source>
        <dbReference type="ARBA" id="ARBA00022630"/>
    </source>
</evidence>
<reference evidence="7 8" key="1">
    <citation type="submission" date="2019-10" db="EMBL/GenBank/DDBJ databases">
        <title>Glaciimonas soli sp. nov., a psychrophilic bacterium isolated from the forest soil of a high elevation mountain in Taiwan.</title>
        <authorList>
            <person name="Wang L.-T."/>
            <person name="Shieh W.Y."/>
        </authorList>
    </citation>
    <scope>NUCLEOTIDE SEQUENCE [LARGE SCALE GENOMIC DNA]</scope>
    <source>
        <strain evidence="7 8">GS1</strain>
    </source>
</reference>
<dbReference type="InterPro" id="IPR023753">
    <property type="entry name" value="FAD/NAD-binding_dom"/>
</dbReference>
<dbReference type="SUPFAM" id="SSF55424">
    <property type="entry name" value="FAD/NAD-linked reductases, dimerisation (C-terminal) domain"/>
    <property type="match status" value="1"/>
</dbReference>
<dbReference type="Pfam" id="PF07992">
    <property type="entry name" value="Pyr_redox_2"/>
    <property type="match status" value="1"/>
</dbReference>
<sequence length="404" mass="43373">MEKPNTIVVIGGGQAAGWVLKTLRAEGFAGRLLMIAAEPHAPYERPPLSKAVLAGTASLSSVQLISDEEFQALNVECIQPDEAISIDRITRTVHCRSSRSVNYDQLVLATGGEARRLSEGVTNNAHVHYLRTLSDASALRVALDGKRQLVVIGGGWIGLEVAATARKLGLEVTVVEAFERLCARAAPLQISAVLQALHEKNGVKILLNSQLENLSDLDGTISVQLKDGSVLTADVVVAGIGQTPNVDLALTCGLEVDNGIVVDNQGRTSDSLIFSCGDVANQPHHLSDGRLRLESWANAQNQAVVVAKAMLGSDEIHAEAPWFWSDQYDLNLQILGFAPADAEVVVRGDLDAANATLFFFKDDVLCSAIALNNGRDIKVAKRWMAQGKIIDREILQDVSKPLKP</sequence>
<dbReference type="AlphaFoldDB" id="A0A843YL15"/>
<evidence type="ECO:0000256" key="1">
    <source>
        <dbReference type="ARBA" id="ARBA00001974"/>
    </source>
</evidence>
<dbReference type="GO" id="GO:0005737">
    <property type="term" value="C:cytoplasm"/>
    <property type="evidence" value="ECO:0007669"/>
    <property type="project" value="TreeGrafter"/>
</dbReference>
<dbReference type="InterPro" id="IPR028202">
    <property type="entry name" value="Reductase_C"/>
</dbReference>
<dbReference type="GO" id="GO:0016651">
    <property type="term" value="F:oxidoreductase activity, acting on NAD(P)H"/>
    <property type="evidence" value="ECO:0007669"/>
    <property type="project" value="TreeGrafter"/>
</dbReference>
<dbReference type="Gene3D" id="3.50.50.60">
    <property type="entry name" value="FAD/NAD(P)-binding domain"/>
    <property type="match status" value="2"/>
</dbReference>
<keyword evidence="2" id="KW-0285">Flavoprotein</keyword>
<name>A0A843YL15_9BURK</name>
<evidence type="ECO:0000259" key="5">
    <source>
        <dbReference type="Pfam" id="PF07992"/>
    </source>
</evidence>
<proteinExistence type="predicted"/>
<dbReference type="PRINTS" id="PR00411">
    <property type="entry name" value="PNDRDTASEI"/>
</dbReference>
<dbReference type="RefSeq" id="WP_153233189.1">
    <property type="nucleotide sequence ID" value="NZ_WINI01000001.1"/>
</dbReference>
<comment type="caution">
    <text evidence="7">The sequence shown here is derived from an EMBL/GenBank/DDBJ whole genome shotgun (WGS) entry which is preliminary data.</text>
</comment>
<evidence type="ECO:0000313" key="7">
    <source>
        <dbReference type="EMBL" id="MQQ99629.1"/>
    </source>
</evidence>
<protein>
    <submittedName>
        <fullName evidence="7">Pyridine nucleotide-disulfide oxidoreductase</fullName>
    </submittedName>
</protein>
<dbReference type="EMBL" id="WINI01000001">
    <property type="protein sequence ID" value="MQQ99629.1"/>
    <property type="molecule type" value="Genomic_DNA"/>
</dbReference>